<dbReference type="Pfam" id="PF13731">
    <property type="entry name" value="WxL"/>
    <property type="match status" value="1"/>
</dbReference>
<feature type="domain" description="WxL" evidence="3">
    <location>
        <begin position="33"/>
        <end position="259"/>
    </location>
</feature>
<evidence type="ECO:0000259" key="3">
    <source>
        <dbReference type="Pfam" id="PF13731"/>
    </source>
</evidence>
<comment type="caution">
    <text evidence="4">The sequence shown here is derived from an EMBL/GenBank/DDBJ whole genome shotgun (WGS) entry which is preliminary data.</text>
</comment>
<feature type="signal peptide" evidence="2">
    <location>
        <begin position="1"/>
        <end position="21"/>
    </location>
</feature>
<protein>
    <recommendedName>
        <fullName evidence="3">WxL domain-containing protein</fullName>
    </recommendedName>
</protein>
<proteinExistence type="predicted"/>
<accession>R3U7Z3</accession>
<dbReference type="InterPro" id="IPR027994">
    <property type="entry name" value="WxL_dom"/>
</dbReference>
<gene>
    <name evidence="4" type="ORF">UC7_00503</name>
</gene>
<dbReference type="AlphaFoldDB" id="R3U7Z3"/>
<dbReference type="RefSeq" id="WP_010770686.1">
    <property type="nucleotide sequence ID" value="NZ_KB946332.1"/>
</dbReference>
<organism evidence="4 5">
    <name type="scientific">Enterococcus caccae ATCC BAA-1240</name>
    <dbReference type="NCBI Taxonomy" id="1158612"/>
    <lineage>
        <taxon>Bacteria</taxon>
        <taxon>Bacillati</taxon>
        <taxon>Bacillota</taxon>
        <taxon>Bacilli</taxon>
        <taxon>Lactobacillales</taxon>
        <taxon>Enterococcaceae</taxon>
        <taxon>Enterococcus</taxon>
    </lineage>
</organism>
<evidence type="ECO:0000313" key="4">
    <source>
        <dbReference type="EMBL" id="EOL50084.1"/>
    </source>
</evidence>
<dbReference type="STRING" id="317735.RU98_GL001003"/>
<dbReference type="OrthoDB" id="2191863at2"/>
<reference evidence="4 5" key="1">
    <citation type="submission" date="2013-02" db="EMBL/GenBank/DDBJ databases">
        <title>The Genome Sequence of Enterococcus caccae BAA-1240.</title>
        <authorList>
            <consortium name="The Broad Institute Genome Sequencing Platform"/>
            <consortium name="The Broad Institute Genome Sequencing Center for Infectious Disease"/>
            <person name="Earl A.M."/>
            <person name="Gilmore M.S."/>
            <person name="Lebreton F."/>
            <person name="Walker B."/>
            <person name="Young S.K."/>
            <person name="Zeng Q."/>
            <person name="Gargeya S."/>
            <person name="Fitzgerald M."/>
            <person name="Haas B."/>
            <person name="Abouelleil A."/>
            <person name="Alvarado L."/>
            <person name="Arachchi H.M."/>
            <person name="Berlin A.M."/>
            <person name="Chapman S.B."/>
            <person name="Dewar J."/>
            <person name="Goldberg J."/>
            <person name="Griggs A."/>
            <person name="Gujja S."/>
            <person name="Hansen M."/>
            <person name="Howarth C."/>
            <person name="Imamovic A."/>
            <person name="Larimer J."/>
            <person name="McCowan C."/>
            <person name="Murphy C."/>
            <person name="Neiman D."/>
            <person name="Pearson M."/>
            <person name="Priest M."/>
            <person name="Roberts A."/>
            <person name="Saif S."/>
            <person name="Shea T."/>
            <person name="Sisk P."/>
            <person name="Sykes S."/>
            <person name="Wortman J."/>
            <person name="Nusbaum C."/>
            <person name="Birren B."/>
        </authorList>
    </citation>
    <scope>NUCLEOTIDE SEQUENCE [LARGE SCALE GENOMIC DNA]</scope>
    <source>
        <strain evidence="4 5">ATCC BAA-1240</strain>
    </source>
</reference>
<sequence>MKLTHKLCGAALLAVVGVAVAMPNATKADNGTATQYNGQGNVEFEDDTDASSDKPHIPGDSSELDLEPNPDKGPLKILGASPLQFDKSKIIEQGAADEMRDIPVQKYQDPSGVITENFVEFKDKRSDTLDHSYTVTAKLQKQFTHEVNTEGILKGAEIHYKTARIHSASADDAYKPVGLETAFELAPAEDGKEPGAAVPVLKNSDSTKGTGYWDISFGDKKIEADAEGSAEQAVTLKVPKNLSLLKGKYSATILWEITAGVNP</sequence>
<dbReference type="EMBL" id="AJAU01000006">
    <property type="protein sequence ID" value="EOL50084.1"/>
    <property type="molecule type" value="Genomic_DNA"/>
</dbReference>
<evidence type="ECO:0000313" key="5">
    <source>
        <dbReference type="Proteomes" id="UP000013840"/>
    </source>
</evidence>
<keyword evidence="5" id="KW-1185">Reference proteome</keyword>
<dbReference type="PATRIC" id="fig|1158612.3.peg.507"/>
<keyword evidence="2" id="KW-0732">Signal</keyword>
<name>R3U7Z3_9ENTE</name>
<evidence type="ECO:0000256" key="2">
    <source>
        <dbReference type="SAM" id="SignalP"/>
    </source>
</evidence>
<evidence type="ECO:0000256" key="1">
    <source>
        <dbReference type="SAM" id="MobiDB-lite"/>
    </source>
</evidence>
<feature type="compositionally biased region" description="Polar residues" evidence="1">
    <location>
        <begin position="31"/>
        <end position="40"/>
    </location>
</feature>
<feature type="chain" id="PRO_5039228978" description="WxL domain-containing protein" evidence="2">
    <location>
        <begin position="22"/>
        <end position="263"/>
    </location>
</feature>
<dbReference type="eggNOG" id="ENOG5032FP1">
    <property type="taxonomic scope" value="Bacteria"/>
</dbReference>
<dbReference type="Proteomes" id="UP000013840">
    <property type="component" value="Unassembled WGS sequence"/>
</dbReference>
<feature type="region of interest" description="Disordered" evidence="1">
    <location>
        <begin position="31"/>
        <end position="73"/>
    </location>
</feature>